<keyword evidence="5" id="KW-0812">Transmembrane</keyword>
<accession>A0A852X8B5</accession>
<keyword evidence="5" id="KW-0472">Membrane</keyword>
<comment type="similarity">
    <text evidence="1">Belongs to the peptidase S1C family.</text>
</comment>
<dbReference type="InterPro" id="IPR001940">
    <property type="entry name" value="Peptidase_S1C"/>
</dbReference>
<dbReference type="RefSeq" id="WP_246313365.1">
    <property type="nucleotide sequence ID" value="NZ_JACBZX010000001.1"/>
</dbReference>
<gene>
    <name evidence="7" type="ORF">BJY28_001472</name>
</gene>
<proteinExistence type="inferred from homology"/>
<organism evidence="7 8">
    <name type="scientific">Janibacter alkaliphilus</name>
    <dbReference type="NCBI Taxonomy" id="1069963"/>
    <lineage>
        <taxon>Bacteria</taxon>
        <taxon>Bacillati</taxon>
        <taxon>Actinomycetota</taxon>
        <taxon>Actinomycetes</taxon>
        <taxon>Micrococcales</taxon>
        <taxon>Intrasporangiaceae</taxon>
        <taxon>Janibacter</taxon>
    </lineage>
</organism>
<dbReference type="InterPro" id="IPR036034">
    <property type="entry name" value="PDZ_sf"/>
</dbReference>
<name>A0A852X8B5_9MICO</name>
<dbReference type="InterPro" id="IPR009003">
    <property type="entry name" value="Peptidase_S1_PA"/>
</dbReference>
<evidence type="ECO:0000313" key="7">
    <source>
        <dbReference type="EMBL" id="NYG37003.1"/>
    </source>
</evidence>
<dbReference type="Gene3D" id="2.40.10.10">
    <property type="entry name" value="Trypsin-like serine proteases"/>
    <property type="match status" value="2"/>
</dbReference>
<dbReference type="SUPFAM" id="SSF50494">
    <property type="entry name" value="Trypsin-like serine proteases"/>
    <property type="match status" value="1"/>
</dbReference>
<feature type="domain" description="PDZ" evidence="6">
    <location>
        <begin position="348"/>
        <end position="408"/>
    </location>
</feature>
<comment type="caution">
    <text evidence="7">The sequence shown here is derived from an EMBL/GenBank/DDBJ whole genome shotgun (WGS) entry which is preliminary data.</text>
</comment>
<evidence type="ECO:0000256" key="4">
    <source>
        <dbReference type="SAM" id="MobiDB-lite"/>
    </source>
</evidence>
<sequence length="449" mass="44191">MSDQHRPPEEPPSPGSRAHALEPGRTGPERTPGAFHEAPEHQTAPIPTFPAPGAGAPAPAFAVPTPTPPRRERRGRRVAELGAVAVLAAMLASGGTVAATTLLDDDSGATTTTTAAGDGSGASTVPVSDAANSAPDWDAVAETVSPSVVAIGVSGNGGEGEGSGVVWDEEGHVVTNAHVVDGAQQVSVTLADGVTYEAEVTGSDTSTDIAVLRLTDPPDELTPVTLGSSDQLTVGDAVMAIGNPLGLDGTVTTGIVSALDRPVATQASSEGQGQLQGQGTTVVTNAVQTSAAINPGNSGGALVDAAGRLIGINSSIASLGSSASSQSGSIGIGFAIPVDQVKLVADQLVESGTAEHAFLGVTPADGEAEVGSGSRTGARVEQVVDGSPAADAGLQEGDVITELDGKAVGGAESLVGLVRAEGVGTSVPVTYVRDGQEQTAQVTLVAADG</sequence>
<dbReference type="Gene3D" id="2.30.42.10">
    <property type="match status" value="1"/>
</dbReference>
<evidence type="ECO:0000256" key="1">
    <source>
        <dbReference type="ARBA" id="ARBA00010541"/>
    </source>
</evidence>
<dbReference type="PRINTS" id="PR00834">
    <property type="entry name" value="PROTEASES2C"/>
</dbReference>
<keyword evidence="5" id="KW-1133">Transmembrane helix</keyword>
<dbReference type="Proteomes" id="UP000592181">
    <property type="component" value="Unassembled WGS sequence"/>
</dbReference>
<dbReference type="InterPro" id="IPR051201">
    <property type="entry name" value="Chloro_Bact_Ser_Proteases"/>
</dbReference>
<dbReference type="EC" id="3.4.21.-" evidence="7"/>
<evidence type="ECO:0000256" key="3">
    <source>
        <dbReference type="ARBA" id="ARBA00022801"/>
    </source>
</evidence>
<feature type="compositionally biased region" description="Low complexity" evidence="4">
    <location>
        <begin position="43"/>
        <end position="64"/>
    </location>
</feature>
<protein>
    <submittedName>
        <fullName evidence="7">Putative serine protease PepD</fullName>
        <ecNumber evidence="7">3.4.21.-</ecNumber>
    </submittedName>
</protein>
<dbReference type="InterPro" id="IPR043504">
    <property type="entry name" value="Peptidase_S1_PA_chymotrypsin"/>
</dbReference>
<dbReference type="GO" id="GO:0006508">
    <property type="term" value="P:proteolysis"/>
    <property type="evidence" value="ECO:0007669"/>
    <property type="project" value="UniProtKB-KW"/>
</dbReference>
<dbReference type="GO" id="GO:0004252">
    <property type="term" value="F:serine-type endopeptidase activity"/>
    <property type="evidence" value="ECO:0007669"/>
    <property type="project" value="InterPro"/>
</dbReference>
<dbReference type="EMBL" id="JACBZX010000001">
    <property type="protein sequence ID" value="NYG37003.1"/>
    <property type="molecule type" value="Genomic_DNA"/>
</dbReference>
<dbReference type="InterPro" id="IPR001478">
    <property type="entry name" value="PDZ"/>
</dbReference>
<evidence type="ECO:0000313" key="8">
    <source>
        <dbReference type="Proteomes" id="UP000592181"/>
    </source>
</evidence>
<feature type="compositionally biased region" description="Low complexity" evidence="4">
    <location>
        <begin position="111"/>
        <end position="124"/>
    </location>
</feature>
<keyword evidence="3 7" id="KW-0378">Hydrolase</keyword>
<evidence type="ECO:0000256" key="2">
    <source>
        <dbReference type="ARBA" id="ARBA00022670"/>
    </source>
</evidence>
<dbReference type="PROSITE" id="PS50106">
    <property type="entry name" value="PDZ"/>
    <property type="match status" value="1"/>
</dbReference>
<evidence type="ECO:0000256" key="5">
    <source>
        <dbReference type="SAM" id="Phobius"/>
    </source>
</evidence>
<feature type="region of interest" description="Disordered" evidence="4">
    <location>
        <begin position="111"/>
        <end position="131"/>
    </location>
</feature>
<dbReference type="Pfam" id="PF13180">
    <property type="entry name" value="PDZ_2"/>
    <property type="match status" value="1"/>
</dbReference>
<dbReference type="SUPFAM" id="SSF50156">
    <property type="entry name" value="PDZ domain-like"/>
    <property type="match status" value="1"/>
</dbReference>
<dbReference type="AlphaFoldDB" id="A0A852X8B5"/>
<keyword evidence="2 7" id="KW-0645">Protease</keyword>
<dbReference type="Pfam" id="PF13365">
    <property type="entry name" value="Trypsin_2"/>
    <property type="match status" value="1"/>
</dbReference>
<dbReference type="PANTHER" id="PTHR43343:SF3">
    <property type="entry name" value="PROTEASE DO-LIKE 8, CHLOROPLASTIC"/>
    <property type="match status" value="1"/>
</dbReference>
<feature type="transmembrane region" description="Helical" evidence="5">
    <location>
        <begin position="78"/>
        <end position="103"/>
    </location>
</feature>
<reference evidence="7 8" key="1">
    <citation type="submission" date="2020-07" db="EMBL/GenBank/DDBJ databases">
        <title>Sequencing the genomes of 1000 actinobacteria strains.</title>
        <authorList>
            <person name="Klenk H.-P."/>
        </authorList>
    </citation>
    <scope>NUCLEOTIDE SEQUENCE [LARGE SCALE GENOMIC DNA]</scope>
    <source>
        <strain evidence="7 8">DSM 24723</strain>
    </source>
</reference>
<evidence type="ECO:0000259" key="6">
    <source>
        <dbReference type="PROSITE" id="PS50106"/>
    </source>
</evidence>
<keyword evidence="8" id="KW-1185">Reference proteome</keyword>
<dbReference type="SMART" id="SM00228">
    <property type="entry name" value="PDZ"/>
    <property type="match status" value="1"/>
</dbReference>
<dbReference type="PANTHER" id="PTHR43343">
    <property type="entry name" value="PEPTIDASE S12"/>
    <property type="match status" value="1"/>
</dbReference>
<feature type="region of interest" description="Disordered" evidence="4">
    <location>
        <begin position="1"/>
        <end position="75"/>
    </location>
</feature>